<dbReference type="Proteomes" id="UP000002296">
    <property type="component" value="Unassembled WGS sequence"/>
</dbReference>
<dbReference type="InParanoid" id="Q4CKY1"/>
<feature type="region of interest" description="Disordered" evidence="1">
    <location>
        <begin position="43"/>
        <end position="129"/>
    </location>
</feature>
<dbReference type="SMR" id="Q4CKY1"/>
<evidence type="ECO:0000313" key="2">
    <source>
        <dbReference type="EMBL" id="EAN80933.1"/>
    </source>
</evidence>
<dbReference type="AlphaFoldDB" id="Q4CKY1"/>
<comment type="caution">
    <text evidence="2">The sequence shown here is derived from an EMBL/GenBank/DDBJ whole genome shotgun (WGS) entry which is preliminary data.</text>
</comment>
<feature type="compositionally biased region" description="Basic residues" evidence="1">
    <location>
        <begin position="68"/>
        <end position="77"/>
    </location>
</feature>
<name>Q4CKY1_TRYCC</name>
<dbReference type="VEuPathDB" id="TriTrypDB:TcCLB.465323.20"/>
<gene>
    <name evidence="2" type="ORF">Tc00.1047053465323.20</name>
</gene>
<protein>
    <submittedName>
        <fullName evidence="2">Uncharacterized protein</fullName>
    </submittedName>
</protein>
<feature type="compositionally biased region" description="Basic and acidic residues" evidence="1">
    <location>
        <begin position="43"/>
        <end position="53"/>
    </location>
</feature>
<dbReference type="KEGG" id="tcr:465323.20"/>
<dbReference type="GeneID" id="3531607"/>
<sequence>MQSMHLRLKHPNDCLLQAPVVPLDIRAQSLLQSRSLEIIDRLRPVQQNREKHGQCPCDSQNRRQKEVQRRKRHRKKKEALEELPPTAAEEEAPADPSEPPPKSPPHSALPSSTEVPATMKPTEDLQKRH</sequence>
<organism evidence="2 3">
    <name type="scientific">Trypanosoma cruzi (strain CL Brener)</name>
    <dbReference type="NCBI Taxonomy" id="353153"/>
    <lineage>
        <taxon>Eukaryota</taxon>
        <taxon>Discoba</taxon>
        <taxon>Euglenozoa</taxon>
        <taxon>Kinetoplastea</taxon>
        <taxon>Metakinetoplastina</taxon>
        <taxon>Trypanosomatida</taxon>
        <taxon>Trypanosomatidae</taxon>
        <taxon>Trypanosoma</taxon>
        <taxon>Schizotrypanum</taxon>
    </lineage>
</organism>
<dbReference type="PaxDb" id="353153-Q4CKY1"/>
<proteinExistence type="predicted"/>
<accession>Q4CKY1</accession>
<reference evidence="2 3" key="1">
    <citation type="journal article" date="2005" name="Science">
        <title>The genome sequence of Trypanosoma cruzi, etiologic agent of Chagas disease.</title>
        <authorList>
            <person name="El-Sayed N.M."/>
            <person name="Myler P.J."/>
            <person name="Bartholomeu D.C."/>
            <person name="Nilsson D."/>
            <person name="Aggarwal G."/>
            <person name="Tran A.N."/>
            <person name="Ghedin E."/>
            <person name="Worthey E.A."/>
            <person name="Delcher A.L."/>
            <person name="Blandin G."/>
            <person name="Westenberger S.J."/>
            <person name="Caler E."/>
            <person name="Cerqueira G.C."/>
            <person name="Branche C."/>
            <person name="Haas B."/>
            <person name="Anupama A."/>
            <person name="Arner E."/>
            <person name="Aslund L."/>
            <person name="Attipoe P."/>
            <person name="Bontempi E."/>
            <person name="Bringaud F."/>
            <person name="Burton P."/>
            <person name="Cadag E."/>
            <person name="Campbell D.A."/>
            <person name="Carrington M."/>
            <person name="Crabtree J."/>
            <person name="Darban H."/>
            <person name="da Silveira J.F."/>
            <person name="de Jong P."/>
            <person name="Edwards K."/>
            <person name="Englund P.T."/>
            <person name="Fazelina G."/>
            <person name="Feldblyum T."/>
            <person name="Ferella M."/>
            <person name="Frasch A.C."/>
            <person name="Gull K."/>
            <person name="Horn D."/>
            <person name="Hou L."/>
            <person name="Huang Y."/>
            <person name="Kindlund E."/>
            <person name="Klingbeil M."/>
            <person name="Kluge S."/>
            <person name="Koo H."/>
            <person name="Lacerda D."/>
            <person name="Levin M.J."/>
            <person name="Lorenzi H."/>
            <person name="Louie T."/>
            <person name="Machado C.R."/>
            <person name="McCulloch R."/>
            <person name="McKenna A."/>
            <person name="Mizuno Y."/>
            <person name="Mottram J.C."/>
            <person name="Nelson S."/>
            <person name="Ochaya S."/>
            <person name="Osoegawa K."/>
            <person name="Pai G."/>
            <person name="Parsons M."/>
            <person name="Pentony M."/>
            <person name="Pettersson U."/>
            <person name="Pop M."/>
            <person name="Ramirez J.L."/>
            <person name="Rinta J."/>
            <person name="Robertson L."/>
            <person name="Salzberg S.L."/>
            <person name="Sanchez D.O."/>
            <person name="Seyler A."/>
            <person name="Sharma R."/>
            <person name="Shetty J."/>
            <person name="Simpson A.J."/>
            <person name="Sisk E."/>
            <person name="Tammi M.T."/>
            <person name="Tarleton R."/>
            <person name="Teixeira S."/>
            <person name="Van Aken S."/>
            <person name="Vogt C."/>
            <person name="Ward P.N."/>
            <person name="Wickstead B."/>
            <person name="Wortman J."/>
            <person name="White O."/>
            <person name="Fraser C.M."/>
            <person name="Stuart K.D."/>
            <person name="Andersson B."/>
        </authorList>
    </citation>
    <scope>NUCLEOTIDE SEQUENCE [LARGE SCALE GENOMIC DNA]</scope>
    <source>
        <strain evidence="2 3">CL Brener</strain>
    </source>
</reference>
<evidence type="ECO:0000256" key="1">
    <source>
        <dbReference type="SAM" id="MobiDB-lite"/>
    </source>
</evidence>
<dbReference type="EMBL" id="AAHK01005682">
    <property type="protein sequence ID" value="EAN80933.1"/>
    <property type="molecule type" value="Genomic_DNA"/>
</dbReference>
<evidence type="ECO:0000313" key="3">
    <source>
        <dbReference type="Proteomes" id="UP000002296"/>
    </source>
</evidence>
<dbReference type="RefSeq" id="XP_802379.1">
    <property type="nucleotide sequence ID" value="XM_797286.1"/>
</dbReference>
<keyword evidence="3" id="KW-1185">Reference proteome</keyword>